<name>A0ABV9E2W9_9ACTN</name>
<evidence type="ECO:0000259" key="5">
    <source>
        <dbReference type="PROSITE" id="PS50977"/>
    </source>
</evidence>
<dbReference type="SUPFAM" id="SSF46689">
    <property type="entry name" value="Homeodomain-like"/>
    <property type="match status" value="1"/>
</dbReference>
<dbReference type="PANTHER" id="PTHR30055:SF234">
    <property type="entry name" value="HTH-TYPE TRANSCRIPTIONAL REGULATOR BETI"/>
    <property type="match status" value="1"/>
</dbReference>
<keyword evidence="3" id="KW-0804">Transcription</keyword>
<dbReference type="SUPFAM" id="SSF48498">
    <property type="entry name" value="Tetracyclin repressor-like, C-terminal domain"/>
    <property type="match status" value="1"/>
</dbReference>
<dbReference type="Gene3D" id="1.10.357.10">
    <property type="entry name" value="Tetracycline Repressor, domain 2"/>
    <property type="match status" value="1"/>
</dbReference>
<dbReference type="InterPro" id="IPR036271">
    <property type="entry name" value="Tet_transcr_reg_TetR-rel_C_sf"/>
</dbReference>
<dbReference type="Proteomes" id="UP001595923">
    <property type="component" value="Unassembled WGS sequence"/>
</dbReference>
<keyword evidence="1" id="KW-0805">Transcription regulation</keyword>
<evidence type="ECO:0000313" key="6">
    <source>
        <dbReference type="EMBL" id="MFC4565451.1"/>
    </source>
</evidence>
<evidence type="ECO:0000313" key="7">
    <source>
        <dbReference type="Proteomes" id="UP001595923"/>
    </source>
</evidence>
<gene>
    <name evidence="6" type="ORF">ACFO4E_26640</name>
</gene>
<proteinExistence type="predicted"/>
<keyword evidence="7" id="KW-1185">Reference proteome</keyword>
<dbReference type="PRINTS" id="PR00455">
    <property type="entry name" value="HTHTETR"/>
</dbReference>
<feature type="DNA-binding region" description="H-T-H motif" evidence="4">
    <location>
        <begin position="31"/>
        <end position="50"/>
    </location>
</feature>
<comment type="caution">
    <text evidence="6">The sequence shown here is derived from an EMBL/GenBank/DDBJ whole genome shotgun (WGS) entry which is preliminary data.</text>
</comment>
<dbReference type="InterPro" id="IPR009057">
    <property type="entry name" value="Homeodomain-like_sf"/>
</dbReference>
<protein>
    <submittedName>
        <fullName evidence="6">TetR/AcrR family transcriptional regulator</fullName>
    </submittedName>
</protein>
<dbReference type="Pfam" id="PF00440">
    <property type="entry name" value="TetR_N"/>
    <property type="match status" value="1"/>
</dbReference>
<dbReference type="EMBL" id="JBHSFQ010000038">
    <property type="protein sequence ID" value="MFC4565451.1"/>
    <property type="molecule type" value="Genomic_DNA"/>
</dbReference>
<evidence type="ECO:0000256" key="1">
    <source>
        <dbReference type="ARBA" id="ARBA00023015"/>
    </source>
</evidence>
<evidence type="ECO:0000256" key="3">
    <source>
        <dbReference type="ARBA" id="ARBA00023163"/>
    </source>
</evidence>
<evidence type="ECO:0000256" key="4">
    <source>
        <dbReference type="PROSITE-ProRule" id="PRU00335"/>
    </source>
</evidence>
<organism evidence="6 7">
    <name type="scientific">Nocardiopsis mangrovi</name>
    <dbReference type="NCBI Taxonomy" id="1179818"/>
    <lineage>
        <taxon>Bacteria</taxon>
        <taxon>Bacillati</taxon>
        <taxon>Actinomycetota</taxon>
        <taxon>Actinomycetes</taxon>
        <taxon>Streptosporangiales</taxon>
        <taxon>Nocardiopsidaceae</taxon>
        <taxon>Nocardiopsis</taxon>
    </lineage>
</organism>
<dbReference type="InterPro" id="IPR001647">
    <property type="entry name" value="HTH_TetR"/>
</dbReference>
<dbReference type="RefSeq" id="WP_378579423.1">
    <property type="nucleotide sequence ID" value="NZ_JBHSFQ010000038.1"/>
</dbReference>
<accession>A0ABV9E2W9</accession>
<keyword evidence="2 4" id="KW-0238">DNA-binding</keyword>
<feature type="domain" description="HTH tetR-type" evidence="5">
    <location>
        <begin position="9"/>
        <end position="68"/>
    </location>
</feature>
<dbReference type="PROSITE" id="PS50977">
    <property type="entry name" value="HTH_TETR_2"/>
    <property type="match status" value="1"/>
</dbReference>
<evidence type="ECO:0000256" key="2">
    <source>
        <dbReference type="ARBA" id="ARBA00023125"/>
    </source>
</evidence>
<dbReference type="PANTHER" id="PTHR30055">
    <property type="entry name" value="HTH-TYPE TRANSCRIPTIONAL REGULATOR RUTR"/>
    <property type="match status" value="1"/>
</dbReference>
<reference evidence="7" key="1">
    <citation type="journal article" date="2019" name="Int. J. Syst. Evol. Microbiol.">
        <title>The Global Catalogue of Microorganisms (GCM) 10K type strain sequencing project: providing services to taxonomists for standard genome sequencing and annotation.</title>
        <authorList>
            <consortium name="The Broad Institute Genomics Platform"/>
            <consortium name="The Broad Institute Genome Sequencing Center for Infectious Disease"/>
            <person name="Wu L."/>
            <person name="Ma J."/>
        </authorList>
    </citation>
    <scope>NUCLEOTIDE SEQUENCE [LARGE SCALE GENOMIC DNA]</scope>
    <source>
        <strain evidence="7">XZYJ18</strain>
    </source>
</reference>
<sequence length="194" mass="20402">MNPPPALKDRIASGILATAATVLAERGETVSMAEIAEAAGVGRATLYRYFPNREALLAGLVHAAFDDLSARIADADLESVPVREGVARVARAFLTAGGNYTAVINLKHSRSGRAALPLPAEADRRLAQPVRALLRRGAADGTLRGDIPPDVQFEMLSALLERTISQMALHDWGTERASAVATALFLDGAVAPPA</sequence>
<dbReference type="InterPro" id="IPR050109">
    <property type="entry name" value="HTH-type_TetR-like_transc_reg"/>
</dbReference>